<evidence type="ECO:0000259" key="1">
    <source>
        <dbReference type="Pfam" id="PF23139"/>
    </source>
</evidence>
<dbReference type="Pfam" id="PF23139">
    <property type="entry name" value="OB_YrrC"/>
    <property type="match status" value="1"/>
</dbReference>
<organism evidence="2">
    <name type="scientific">human gut metagenome</name>
    <dbReference type="NCBI Taxonomy" id="408170"/>
    <lineage>
        <taxon>unclassified sequences</taxon>
        <taxon>metagenomes</taxon>
        <taxon>organismal metagenomes</taxon>
    </lineage>
</organism>
<name>K1SFR6_9ZZZZ</name>
<accession>K1SFR6</accession>
<dbReference type="EMBL" id="AJWZ01009018">
    <property type="protein sequence ID" value="EKC52500.1"/>
    <property type="molecule type" value="Genomic_DNA"/>
</dbReference>
<evidence type="ECO:0000313" key="2">
    <source>
        <dbReference type="EMBL" id="EKC52500.1"/>
    </source>
</evidence>
<comment type="caution">
    <text evidence="2">The sequence shown here is derived from an EMBL/GenBank/DDBJ whole genome shotgun (WGS) entry which is preliminary data.</text>
</comment>
<feature type="domain" description="ATP-dependent RecD2 DNA helicase OB-fold" evidence="1">
    <location>
        <begin position="1"/>
        <end position="70"/>
    </location>
</feature>
<proteinExistence type="predicted"/>
<reference evidence="2" key="1">
    <citation type="journal article" date="2013" name="Environ. Microbiol.">
        <title>Microbiota from the distal guts of lean and obese adolescents exhibit partial functional redundancy besides clear differences in community structure.</title>
        <authorList>
            <person name="Ferrer M."/>
            <person name="Ruiz A."/>
            <person name="Lanza F."/>
            <person name="Haange S.B."/>
            <person name="Oberbach A."/>
            <person name="Till H."/>
            <person name="Bargiela R."/>
            <person name="Campoy C."/>
            <person name="Segura M.T."/>
            <person name="Richter M."/>
            <person name="von Bergen M."/>
            <person name="Seifert J."/>
            <person name="Suarez A."/>
        </authorList>
    </citation>
    <scope>NUCLEOTIDE SEQUENCE</scope>
</reference>
<gene>
    <name evidence="2" type="ORF">OBE_13057</name>
</gene>
<sequence>MKTVSGYVENITFRNEDNGFTVLTLSSGKEDITCTGNFGYIGQGEYVEIEGEEVFHEIYGKQIKATNYKNCSCNR</sequence>
<dbReference type="AlphaFoldDB" id="K1SFR6"/>
<dbReference type="InterPro" id="IPR055446">
    <property type="entry name" value="RecD2_N_OB"/>
</dbReference>
<protein>
    <submittedName>
        <fullName evidence="2">Helix-hairpin-helix DNA-binding class 1</fullName>
    </submittedName>
</protein>
<keyword evidence="2" id="KW-0238">DNA-binding</keyword>
<dbReference type="GO" id="GO:0003677">
    <property type="term" value="F:DNA binding"/>
    <property type="evidence" value="ECO:0007669"/>
    <property type="project" value="UniProtKB-KW"/>
</dbReference>